<keyword evidence="1" id="KW-0479">Metal-binding</keyword>
<feature type="transmembrane region" description="Helical" evidence="5">
    <location>
        <begin position="28"/>
        <end position="50"/>
    </location>
</feature>
<reference evidence="8" key="1">
    <citation type="journal article" date="2010" name="Nat. Biotechnol.">
        <title>Draft genome sequence of the oilseed species Ricinus communis.</title>
        <authorList>
            <person name="Chan A.P."/>
            <person name="Crabtree J."/>
            <person name="Zhao Q."/>
            <person name="Lorenzi H."/>
            <person name="Orvis J."/>
            <person name="Puiu D."/>
            <person name="Melake-Berhan A."/>
            <person name="Jones K.M."/>
            <person name="Redman J."/>
            <person name="Chen G."/>
            <person name="Cahoon E.B."/>
            <person name="Gedil M."/>
            <person name="Stanke M."/>
            <person name="Haas B.J."/>
            <person name="Wortman J.R."/>
            <person name="Fraser-Liggett C.M."/>
            <person name="Ravel J."/>
            <person name="Rabinowicz P.D."/>
        </authorList>
    </citation>
    <scope>NUCLEOTIDE SEQUENCE [LARGE SCALE GENOMIC DNA]</scope>
    <source>
        <strain evidence="8">cv. Hale</strain>
    </source>
</reference>
<dbReference type="UniPathway" id="UPA00143"/>
<dbReference type="InterPro" id="IPR001841">
    <property type="entry name" value="Znf_RING"/>
</dbReference>
<organism evidence="7 8">
    <name type="scientific">Ricinus communis</name>
    <name type="common">Castor bean</name>
    <dbReference type="NCBI Taxonomy" id="3988"/>
    <lineage>
        <taxon>Eukaryota</taxon>
        <taxon>Viridiplantae</taxon>
        <taxon>Streptophyta</taxon>
        <taxon>Embryophyta</taxon>
        <taxon>Tracheophyta</taxon>
        <taxon>Spermatophyta</taxon>
        <taxon>Magnoliopsida</taxon>
        <taxon>eudicotyledons</taxon>
        <taxon>Gunneridae</taxon>
        <taxon>Pentapetalae</taxon>
        <taxon>rosids</taxon>
        <taxon>fabids</taxon>
        <taxon>Malpighiales</taxon>
        <taxon>Euphorbiaceae</taxon>
        <taxon>Acalyphoideae</taxon>
        <taxon>Acalypheae</taxon>
        <taxon>Ricinus</taxon>
    </lineage>
</organism>
<keyword evidence="5" id="KW-1133">Transmembrane helix</keyword>
<dbReference type="InterPro" id="IPR011016">
    <property type="entry name" value="Znf_RING-CH"/>
</dbReference>
<dbReference type="SMART" id="SM00184">
    <property type="entry name" value="RING"/>
    <property type="match status" value="1"/>
</dbReference>
<dbReference type="EMBL" id="EQ974170">
    <property type="protein sequence ID" value="EEF32328.1"/>
    <property type="molecule type" value="Genomic_DNA"/>
</dbReference>
<dbReference type="GO" id="GO:0008270">
    <property type="term" value="F:zinc ion binding"/>
    <property type="evidence" value="ECO:0007669"/>
    <property type="project" value="UniProtKB-KW"/>
</dbReference>
<proteinExistence type="predicted"/>
<keyword evidence="5" id="KW-0472">Membrane</keyword>
<dbReference type="AlphaFoldDB" id="B9SVK9"/>
<dbReference type="OrthoDB" id="8062037at2759"/>
<dbReference type="PROSITE" id="PS50089">
    <property type="entry name" value="ZF_RING_2"/>
    <property type="match status" value="1"/>
</dbReference>
<evidence type="ECO:0000256" key="1">
    <source>
        <dbReference type="ARBA" id="ARBA00022723"/>
    </source>
</evidence>
<dbReference type="KEGG" id="rcu:8283447"/>
<dbReference type="GO" id="GO:0016567">
    <property type="term" value="P:protein ubiquitination"/>
    <property type="evidence" value="ECO:0000318"/>
    <property type="project" value="GO_Central"/>
</dbReference>
<dbReference type="SUPFAM" id="SSF57850">
    <property type="entry name" value="RING/U-box"/>
    <property type="match status" value="1"/>
</dbReference>
<accession>B9SVK9</accession>
<protein>
    <recommendedName>
        <fullName evidence="6">RING-type domain-containing protein</fullName>
    </recommendedName>
</protein>
<name>B9SVK9_RICCO</name>
<dbReference type="InterPro" id="IPR013083">
    <property type="entry name" value="Znf_RING/FYVE/PHD"/>
</dbReference>
<dbReference type="Proteomes" id="UP000008311">
    <property type="component" value="Unassembled WGS sequence"/>
</dbReference>
<dbReference type="SMART" id="SM00744">
    <property type="entry name" value="RINGv"/>
    <property type="match status" value="1"/>
</dbReference>
<keyword evidence="2 4" id="KW-0863">Zinc-finger</keyword>
<evidence type="ECO:0000256" key="4">
    <source>
        <dbReference type="PROSITE-ProRule" id="PRU00175"/>
    </source>
</evidence>
<evidence type="ECO:0000259" key="6">
    <source>
        <dbReference type="PROSITE" id="PS50089"/>
    </source>
</evidence>
<dbReference type="PANTHER" id="PTHR45676:SF182">
    <property type="entry name" value="RING-TYPE E3 UBIQUITIN TRANSFERASE"/>
    <property type="match status" value="1"/>
</dbReference>
<keyword evidence="3" id="KW-0862">Zinc</keyword>
<dbReference type="InParanoid" id="B9SVK9"/>
<dbReference type="OMA" id="ADECAMC"/>
<evidence type="ECO:0000313" key="8">
    <source>
        <dbReference type="Proteomes" id="UP000008311"/>
    </source>
</evidence>
<evidence type="ECO:0000256" key="3">
    <source>
        <dbReference type="ARBA" id="ARBA00022833"/>
    </source>
</evidence>
<dbReference type="Gene3D" id="3.30.40.10">
    <property type="entry name" value="Zinc/RING finger domain, C3HC4 (zinc finger)"/>
    <property type="match status" value="1"/>
</dbReference>
<evidence type="ECO:0000313" key="7">
    <source>
        <dbReference type="EMBL" id="EEF32328.1"/>
    </source>
</evidence>
<keyword evidence="8" id="KW-1185">Reference proteome</keyword>
<dbReference type="Pfam" id="PF13639">
    <property type="entry name" value="zf-RING_2"/>
    <property type="match status" value="1"/>
</dbReference>
<evidence type="ECO:0000256" key="5">
    <source>
        <dbReference type="SAM" id="Phobius"/>
    </source>
</evidence>
<gene>
    <name evidence="7" type="ORF">RCOM_0793500</name>
</gene>
<dbReference type="eggNOG" id="KOG0800">
    <property type="taxonomic scope" value="Eukaryota"/>
</dbReference>
<keyword evidence="5" id="KW-0812">Transmembrane</keyword>
<feature type="domain" description="RING-type" evidence="6">
    <location>
        <begin position="111"/>
        <end position="155"/>
    </location>
</feature>
<sequence>MELNSPQILPFSPPPPPPYSADNNVTNISPWVPTGILFLLVLFLMFISYLSPRYRVRGPNPDIETGLSGFRGRDHHQVAATQERLPKAAIRHAFQTFVHGKIQDEKDIDDCVICLGQFNEGDKCTTLLPFCKHTFHEPCIDQWILRSNNSCPLCRVALH</sequence>
<dbReference type="PANTHER" id="PTHR45676">
    <property type="entry name" value="RING-H2 FINGER PROTEIN ATL51-RELATED"/>
    <property type="match status" value="1"/>
</dbReference>
<evidence type="ECO:0000256" key="2">
    <source>
        <dbReference type="ARBA" id="ARBA00022771"/>
    </source>
</evidence>